<feature type="compositionally biased region" description="Basic and acidic residues" evidence="1">
    <location>
        <begin position="733"/>
        <end position="744"/>
    </location>
</feature>
<dbReference type="Proteomes" id="UP001251528">
    <property type="component" value="Unassembled WGS sequence"/>
</dbReference>
<proteinExistence type="predicted"/>
<evidence type="ECO:0000313" key="3">
    <source>
        <dbReference type="Proteomes" id="UP001251528"/>
    </source>
</evidence>
<protein>
    <submittedName>
        <fullName evidence="2">Uncharacterized protein</fullName>
    </submittedName>
</protein>
<keyword evidence="3" id="KW-1185">Reference proteome</keyword>
<feature type="compositionally biased region" description="Basic and acidic residues" evidence="1">
    <location>
        <begin position="16"/>
        <end position="27"/>
    </location>
</feature>
<dbReference type="EMBL" id="JASWJB010000163">
    <property type="protein sequence ID" value="KAK2594580.1"/>
    <property type="molecule type" value="Genomic_DNA"/>
</dbReference>
<feature type="region of interest" description="Disordered" evidence="1">
    <location>
        <begin position="1"/>
        <end position="47"/>
    </location>
</feature>
<comment type="caution">
    <text evidence="2">The sequence shown here is derived from an EMBL/GenBank/DDBJ whole genome shotgun (WGS) entry which is preliminary data.</text>
</comment>
<organism evidence="2 3">
    <name type="scientific">Conoideocrella luteorostrata</name>
    <dbReference type="NCBI Taxonomy" id="1105319"/>
    <lineage>
        <taxon>Eukaryota</taxon>
        <taxon>Fungi</taxon>
        <taxon>Dikarya</taxon>
        <taxon>Ascomycota</taxon>
        <taxon>Pezizomycotina</taxon>
        <taxon>Sordariomycetes</taxon>
        <taxon>Hypocreomycetidae</taxon>
        <taxon>Hypocreales</taxon>
        <taxon>Clavicipitaceae</taxon>
        <taxon>Conoideocrella</taxon>
    </lineage>
</organism>
<feature type="region of interest" description="Disordered" evidence="1">
    <location>
        <begin position="532"/>
        <end position="554"/>
    </location>
</feature>
<feature type="compositionally biased region" description="Polar residues" evidence="1">
    <location>
        <begin position="824"/>
        <end position="841"/>
    </location>
</feature>
<feature type="compositionally biased region" description="Basic and acidic residues" evidence="1">
    <location>
        <begin position="537"/>
        <end position="548"/>
    </location>
</feature>
<sequence>MSASTRQSSATAAPSDHARPPSNESREPMTISHEVEQPPQRPWTPEPEIYIPDEYAAWGRKHFGEEWYRLQKIALEERNNYLEFDQIYRERRDELRSMENKKQKGKLRLKGKTWQELMEWARLHYGQEWFQHWEAISTTDEEPQSASFRERLKAMSNIQCDIDGRMLAEGKTWHEIMAFPAEPPNVTTAPAIDGDGCISPSPCIKGDEDVGELSTCPPVPTTFRDQAWSGPLRYGEWKQDEFRWDIIEWCGVNEPCFLDGRSPEEQYESSKVSLTEYIRSWHQDGYRRAREAIEVFRDKDKERFRIEKKRFKAHVENSRRGWTQEQINAAYDTNVAMHEFSKANPPPRRVPVTEEEKRAEYARHQKYYDALVRYYGEIKPDVLSSPSRIYRIYPSNHYPRLNDLNTAGDLWRKGIHGRLSRRQQREALSDPTVYVPSHAQALERIEDEQEREREVIQTVVQWELEELARLQQRATAPTQVDMGGAFQNLNSPGMPIVRDFAYPIEWAHVRIDNKRCAGSGEGQQQLPAIASRTAQDASHKTLSDRDTTKNYNSKSTDTMIPDIRWWHQDDYRRAAAAATNLSPGEEPPNFSLAIGRMTACNNLPKKGWTLEQIQTAYDADAAMYKWYKANPCPEHPPTTDQEKTAEAVRSQEHNEAFVRFYGELLPEKLRDRSPFYHEENNAINMWRKYILARLSRRQLREILSNRIRISLSDKKLWGIVEDHEQRERQDVERLIEPEPAHDEQVPAEFTKSKTPPRAPNSSIQAKVLPQNRRRRSSETDGPEGLGENRLTAPQTRRKRQRRVFTKERTSRRLAKMEPEYEMLESNTRLSSNSRRVNPSGRQSDRPSKMPKVVWSEKPRGIVKTVRAGTRHSERSR</sequence>
<feature type="region of interest" description="Disordered" evidence="1">
    <location>
        <begin position="733"/>
        <end position="860"/>
    </location>
</feature>
<gene>
    <name evidence="2" type="ORF">QQS21_007710</name>
</gene>
<feature type="compositionally biased region" description="Low complexity" evidence="1">
    <location>
        <begin position="1"/>
        <end position="15"/>
    </location>
</feature>
<dbReference type="AlphaFoldDB" id="A0AAJ0CKK9"/>
<reference evidence="2" key="1">
    <citation type="submission" date="2023-06" db="EMBL/GenBank/DDBJ databases">
        <title>Conoideocrella luteorostrata (Hypocreales: Clavicipitaceae), a potential biocontrol fungus for elongate hemlock scale in United States Christmas tree production areas.</title>
        <authorList>
            <person name="Barrett H."/>
            <person name="Lovett B."/>
            <person name="Macias A.M."/>
            <person name="Stajich J.E."/>
            <person name="Kasson M.T."/>
        </authorList>
    </citation>
    <scope>NUCLEOTIDE SEQUENCE</scope>
    <source>
        <strain evidence="2">ARSEF 14590</strain>
    </source>
</reference>
<feature type="compositionally biased region" description="Basic and acidic residues" evidence="1">
    <location>
        <begin position="804"/>
        <end position="818"/>
    </location>
</feature>
<evidence type="ECO:0000256" key="1">
    <source>
        <dbReference type="SAM" id="MobiDB-lite"/>
    </source>
</evidence>
<evidence type="ECO:0000313" key="2">
    <source>
        <dbReference type="EMBL" id="KAK2594580.1"/>
    </source>
</evidence>
<accession>A0AAJ0CKK9</accession>
<name>A0AAJ0CKK9_9HYPO</name>